<organism evidence="1 2">
    <name type="scientific">Burkholderia humptydooensis</name>
    <dbReference type="NCBI Taxonomy" id="430531"/>
    <lineage>
        <taxon>Bacteria</taxon>
        <taxon>Pseudomonadati</taxon>
        <taxon>Pseudomonadota</taxon>
        <taxon>Betaproteobacteria</taxon>
        <taxon>Burkholderiales</taxon>
        <taxon>Burkholderiaceae</taxon>
        <taxon>Burkholderia</taxon>
        <taxon>pseudomallei group</taxon>
    </lineage>
</organism>
<reference evidence="1 2" key="1">
    <citation type="submission" date="2020-12" db="EMBL/GenBank/DDBJ databases">
        <title>FDA dAtabase for Regulatory Grade micrObial Sequences (FDA-ARGOS): Supporting development and validation of Infectious Disease Dx tests.</title>
        <authorList>
            <person name="Nelson B."/>
            <person name="Plummer A."/>
            <person name="Tallon L."/>
            <person name="Sadzewicz L."/>
            <person name="Zhao X."/>
            <person name="Boylan J."/>
            <person name="Ott S."/>
            <person name="Bowen H."/>
            <person name="Vavikolanu K."/>
            <person name="Mehta A."/>
            <person name="Aluvathingal J."/>
            <person name="Nadendla S."/>
            <person name="Myers T."/>
            <person name="Yan Y."/>
            <person name="Sichtig H."/>
        </authorList>
    </citation>
    <scope>NUCLEOTIDE SEQUENCE [LARGE SCALE GENOMIC DNA]</scope>
    <source>
        <strain evidence="1 2">FDAARGOS_899</strain>
    </source>
</reference>
<gene>
    <name evidence="1" type="ORF">I6G56_20940</name>
</gene>
<name>A0A7U4P9M1_9BURK</name>
<dbReference type="Proteomes" id="UP000594943">
    <property type="component" value="Chromosome 2"/>
</dbReference>
<proteinExistence type="predicted"/>
<dbReference type="AlphaFoldDB" id="A0A7U4P9M1"/>
<evidence type="ECO:0000313" key="1">
    <source>
        <dbReference type="EMBL" id="QPS46948.1"/>
    </source>
</evidence>
<accession>A0A7T2X1K8</accession>
<protein>
    <submittedName>
        <fullName evidence="1">Uncharacterized protein</fullName>
    </submittedName>
</protein>
<evidence type="ECO:0000313" key="2">
    <source>
        <dbReference type="Proteomes" id="UP000594943"/>
    </source>
</evidence>
<dbReference type="KEGG" id="bhg:I6G56_20940"/>
<dbReference type="EMBL" id="CP065687">
    <property type="protein sequence ID" value="QPS46948.1"/>
    <property type="molecule type" value="Genomic_DNA"/>
</dbReference>
<dbReference type="RefSeq" id="WP_006028792.1">
    <property type="nucleotide sequence ID" value="NZ_CP013382.1"/>
</dbReference>
<sequence>MRVIVIQQDTDLKAVAAQLGGAQTASASALERLKALNPHVDVGSIRPGTALLVPDAPGLAGAAGAAGAVGGAAGPSADAQPISGNTFETFAAGIDAGFRAVAQRVRGASDTLAADQAASADALGTNVAKRMLDGDPLLKKQVDETNAAAAARQKTLQEALAQVEAMQKLASDEIAALGKIVR</sequence>
<accession>A0A7U4P9M1</accession>